<dbReference type="Proteomes" id="UP000195557">
    <property type="component" value="Unassembled WGS sequence"/>
</dbReference>
<sequence>MTSATTITRVAHPPARRCDLTRRRVVARSSRGVDEVRLDVEPDESFGKNGLGRKKIWLGRRVLQFEPARKFVWHLHLRGEEDFRDWAYNSRRGCVFIPREPDKCYADDGWRGWDDWCGTSVDFETARAWARSMGFKSQQDWWANVESLPHRIPERPGQYYRHSGWLGYADFLGLQNVSADDADANDADMDDNNDRTG</sequence>
<proteinExistence type="predicted"/>
<dbReference type="AlphaFoldDB" id="A0A1Y5I794"/>
<protein>
    <submittedName>
        <fullName evidence="1">Uncharacterized protein</fullName>
    </submittedName>
</protein>
<name>A0A1Y5I794_OSTTA</name>
<dbReference type="EMBL" id="KZ155826">
    <property type="protein sequence ID" value="OUS43953.1"/>
    <property type="molecule type" value="Genomic_DNA"/>
</dbReference>
<accession>A0A1Y5I794</accession>
<reference evidence="1" key="1">
    <citation type="submission" date="2017-04" db="EMBL/GenBank/DDBJ databases">
        <title>Population genomics of picophytoplankton unveils novel chromosome hypervariability.</title>
        <authorList>
            <consortium name="DOE Joint Genome Institute"/>
            <person name="Blanc-Mathieu R."/>
            <person name="Krasovec M."/>
            <person name="Hebrard M."/>
            <person name="Yau S."/>
            <person name="Desgranges E."/>
            <person name="Martin J."/>
            <person name="Schackwitz W."/>
            <person name="Kuo A."/>
            <person name="Salin G."/>
            <person name="Donnadieu C."/>
            <person name="Desdevises Y."/>
            <person name="Sanchez-Ferandin S."/>
            <person name="Moreau H."/>
            <person name="Rivals E."/>
            <person name="Grigoriev I.V."/>
            <person name="Grimsley N."/>
            <person name="Eyre-Walker A."/>
            <person name="Piganeau G."/>
        </authorList>
    </citation>
    <scope>NUCLEOTIDE SEQUENCE [LARGE SCALE GENOMIC DNA]</scope>
    <source>
        <strain evidence="1">RCC 1115</strain>
    </source>
</reference>
<dbReference type="eggNOG" id="ENOG502SGSZ">
    <property type="taxonomic scope" value="Eukaryota"/>
</dbReference>
<evidence type="ECO:0000313" key="1">
    <source>
        <dbReference type="EMBL" id="OUS43953.1"/>
    </source>
</evidence>
<organism evidence="1">
    <name type="scientific">Ostreococcus tauri</name>
    <name type="common">Marine green alga</name>
    <dbReference type="NCBI Taxonomy" id="70448"/>
    <lineage>
        <taxon>Eukaryota</taxon>
        <taxon>Viridiplantae</taxon>
        <taxon>Chlorophyta</taxon>
        <taxon>Mamiellophyceae</taxon>
        <taxon>Mamiellales</taxon>
        <taxon>Bathycoccaceae</taxon>
        <taxon>Ostreococcus</taxon>
    </lineage>
</organism>
<gene>
    <name evidence="1" type="ORF">BE221DRAFT_79095</name>
</gene>